<evidence type="ECO:0000256" key="4">
    <source>
        <dbReference type="ARBA" id="ARBA00022771"/>
    </source>
</evidence>
<evidence type="ECO:0000256" key="10">
    <source>
        <dbReference type="SAM" id="MobiDB-lite"/>
    </source>
</evidence>
<dbReference type="OrthoDB" id="767246at2759"/>
<organism evidence="12 13">
    <name type="scientific">Musa troglodytarum</name>
    <name type="common">fe'i banana</name>
    <dbReference type="NCBI Taxonomy" id="320322"/>
    <lineage>
        <taxon>Eukaryota</taxon>
        <taxon>Viridiplantae</taxon>
        <taxon>Streptophyta</taxon>
        <taxon>Embryophyta</taxon>
        <taxon>Tracheophyta</taxon>
        <taxon>Spermatophyta</taxon>
        <taxon>Magnoliopsida</taxon>
        <taxon>Liliopsida</taxon>
        <taxon>Zingiberales</taxon>
        <taxon>Musaceae</taxon>
        <taxon>Musa</taxon>
    </lineage>
</organism>
<evidence type="ECO:0000259" key="11">
    <source>
        <dbReference type="PROSITE" id="PS50157"/>
    </source>
</evidence>
<keyword evidence="5" id="KW-0862">Zinc</keyword>
<keyword evidence="3" id="KW-0677">Repeat</keyword>
<dbReference type="PROSITE" id="PS00028">
    <property type="entry name" value="ZINC_FINGER_C2H2_1"/>
    <property type="match status" value="2"/>
</dbReference>
<reference evidence="12" key="1">
    <citation type="submission" date="2022-05" db="EMBL/GenBank/DDBJ databases">
        <title>The Musa troglodytarum L. genome provides insights into the mechanism of non-climacteric behaviour and enrichment of carotenoids.</title>
        <authorList>
            <person name="Wang J."/>
        </authorList>
    </citation>
    <scope>NUCLEOTIDE SEQUENCE</scope>
    <source>
        <tissue evidence="12">Leaf</tissue>
    </source>
</reference>
<evidence type="ECO:0000256" key="7">
    <source>
        <dbReference type="ARBA" id="ARBA00023163"/>
    </source>
</evidence>
<evidence type="ECO:0000256" key="6">
    <source>
        <dbReference type="ARBA" id="ARBA00023015"/>
    </source>
</evidence>
<dbReference type="GO" id="GO:0008270">
    <property type="term" value="F:zinc ion binding"/>
    <property type="evidence" value="ECO:0007669"/>
    <property type="project" value="UniProtKB-KW"/>
</dbReference>
<gene>
    <name evidence="12" type="ORF">MUK42_14830</name>
</gene>
<dbReference type="PANTHER" id="PTHR26374:SF450">
    <property type="entry name" value="OS11G0702300 PROTEIN"/>
    <property type="match status" value="1"/>
</dbReference>
<keyword evidence="2" id="KW-0479">Metal-binding</keyword>
<protein>
    <recommendedName>
        <fullName evidence="11">C2H2-type domain-containing protein</fullName>
    </recommendedName>
</protein>
<feature type="region of interest" description="Disordered" evidence="10">
    <location>
        <begin position="1"/>
        <end position="29"/>
    </location>
</feature>
<keyword evidence="6" id="KW-0805">Transcription regulation</keyword>
<dbReference type="InterPro" id="IPR013087">
    <property type="entry name" value="Znf_C2H2_type"/>
</dbReference>
<evidence type="ECO:0000256" key="1">
    <source>
        <dbReference type="ARBA" id="ARBA00004123"/>
    </source>
</evidence>
<evidence type="ECO:0000256" key="2">
    <source>
        <dbReference type="ARBA" id="ARBA00022723"/>
    </source>
</evidence>
<keyword evidence="7" id="KW-0804">Transcription</keyword>
<name>A0A9E7L7F0_9LILI</name>
<keyword evidence="13" id="KW-1185">Reference proteome</keyword>
<proteinExistence type="predicted"/>
<dbReference type="Proteomes" id="UP001055439">
    <property type="component" value="Chromosome 9"/>
</dbReference>
<dbReference type="InterPro" id="IPR036236">
    <property type="entry name" value="Znf_C2H2_sf"/>
</dbReference>
<dbReference type="PANTHER" id="PTHR26374">
    <property type="entry name" value="ZINC FINGER PROTEIN ZAT5"/>
    <property type="match status" value="1"/>
</dbReference>
<dbReference type="SUPFAM" id="SSF57667">
    <property type="entry name" value="beta-beta-alpha zinc fingers"/>
    <property type="match status" value="1"/>
</dbReference>
<evidence type="ECO:0000313" key="13">
    <source>
        <dbReference type="Proteomes" id="UP001055439"/>
    </source>
</evidence>
<dbReference type="GO" id="GO:0005634">
    <property type="term" value="C:nucleus"/>
    <property type="evidence" value="ECO:0007669"/>
    <property type="project" value="UniProtKB-SubCell"/>
</dbReference>
<evidence type="ECO:0000256" key="5">
    <source>
        <dbReference type="ARBA" id="ARBA00022833"/>
    </source>
</evidence>
<evidence type="ECO:0000256" key="8">
    <source>
        <dbReference type="ARBA" id="ARBA00023242"/>
    </source>
</evidence>
<dbReference type="Pfam" id="PF13912">
    <property type="entry name" value="zf-C2H2_6"/>
    <property type="match status" value="2"/>
</dbReference>
<feature type="region of interest" description="Disordered" evidence="10">
    <location>
        <begin position="79"/>
        <end position="98"/>
    </location>
</feature>
<dbReference type="EMBL" id="CP097511">
    <property type="protein sequence ID" value="URE47152.1"/>
    <property type="molecule type" value="Genomic_DNA"/>
</dbReference>
<evidence type="ECO:0000256" key="3">
    <source>
        <dbReference type="ARBA" id="ARBA00022737"/>
    </source>
</evidence>
<dbReference type="SMART" id="SM00355">
    <property type="entry name" value="ZnF_C2H2"/>
    <property type="match status" value="2"/>
</dbReference>
<dbReference type="AlphaFoldDB" id="A0A9E7L7F0"/>
<comment type="subcellular location">
    <subcellularLocation>
        <location evidence="1">Nucleus</location>
    </subcellularLocation>
</comment>
<feature type="domain" description="C2H2-type" evidence="11">
    <location>
        <begin position="64"/>
        <end position="91"/>
    </location>
</feature>
<keyword evidence="8" id="KW-0539">Nucleus</keyword>
<accession>A0A9E7L7F0</accession>
<keyword evidence="4 9" id="KW-0863">Zinc-finger</keyword>
<feature type="domain" description="C2H2-type" evidence="11">
    <location>
        <begin position="107"/>
        <end position="134"/>
    </location>
</feature>
<dbReference type="PROSITE" id="PS50157">
    <property type="entry name" value="ZINC_FINGER_C2H2_2"/>
    <property type="match status" value="2"/>
</dbReference>
<sequence length="188" mass="20252">MQEADTCSATLPREASVSAGRGMEQETGSTEMASLLLLLSCEEKQRGEDGGTSKPSGAGGGRQFECKTCSRRFPTFQALGGHRTSHTRPRVRGDGCNPVQKMRPKLHACPVCGLVFPMGQALGGHMRRHKPAAPDAHAAREGGARELRWLDLNLPPLENELQLQSLGFRYAAEGSATRDFSSYSSHSA</sequence>
<dbReference type="Gene3D" id="3.30.160.60">
    <property type="entry name" value="Classic Zinc Finger"/>
    <property type="match status" value="1"/>
</dbReference>
<evidence type="ECO:0000256" key="9">
    <source>
        <dbReference type="PROSITE-ProRule" id="PRU00042"/>
    </source>
</evidence>
<evidence type="ECO:0000313" key="12">
    <source>
        <dbReference type="EMBL" id="URE47152.1"/>
    </source>
</evidence>